<feature type="region of interest" description="Disordered" evidence="1">
    <location>
        <begin position="1062"/>
        <end position="1100"/>
    </location>
</feature>
<dbReference type="FunCoup" id="A0A6P7IR47">
    <property type="interactions" value="1084"/>
</dbReference>
<dbReference type="CTD" id="54887"/>
<dbReference type="InParanoid" id="A0A6P7IR47"/>
<proteinExistence type="predicted"/>
<keyword evidence="2" id="KW-1185">Reference proteome</keyword>
<dbReference type="GeneID" id="114438648"/>
<feature type="region of interest" description="Disordered" evidence="1">
    <location>
        <begin position="268"/>
        <end position="303"/>
    </location>
</feature>
<name>A0A6P7IR47_9TELE</name>
<organism evidence="2 3">
    <name type="scientific">Parambassis ranga</name>
    <name type="common">Indian glassy fish</name>
    <dbReference type="NCBI Taxonomy" id="210632"/>
    <lineage>
        <taxon>Eukaryota</taxon>
        <taxon>Metazoa</taxon>
        <taxon>Chordata</taxon>
        <taxon>Craniata</taxon>
        <taxon>Vertebrata</taxon>
        <taxon>Euteleostomi</taxon>
        <taxon>Actinopterygii</taxon>
        <taxon>Neopterygii</taxon>
        <taxon>Teleostei</taxon>
        <taxon>Neoteleostei</taxon>
        <taxon>Acanthomorphata</taxon>
        <taxon>Ovalentaria</taxon>
        <taxon>Ambassidae</taxon>
        <taxon>Parambassis</taxon>
    </lineage>
</organism>
<feature type="compositionally biased region" description="Low complexity" evidence="1">
    <location>
        <begin position="1007"/>
        <end position="1017"/>
    </location>
</feature>
<dbReference type="Pfam" id="PF24917">
    <property type="entry name" value="BLTP3A_B"/>
    <property type="match status" value="2"/>
</dbReference>
<feature type="region of interest" description="Disordered" evidence="1">
    <location>
        <begin position="832"/>
        <end position="860"/>
    </location>
</feature>
<feature type="compositionally biased region" description="Low complexity" evidence="1">
    <location>
        <begin position="1086"/>
        <end position="1100"/>
    </location>
</feature>
<dbReference type="InterPro" id="IPR026728">
    <property type="entry name" value="BLTP3A/B"/>
</dbReference>
<feature type="compositionally biased region" description="Polar residues" evidence="1">
    <location>
        <begin position="1020"/>
        <end position="1029"/>
    </location>
</feature>
<dbReference type="PANTHER" id="PTHR22774:SF15">
    <property type="entry name" value="BRIDGE-LIKE LIPID TRANSFER PROTEIN FAMILY MEMBER 3A"/>
    <property type="match status" value="1"/>
</dbReference>
<sequence>MAGIIKKQILKHLSRFTKNLSPDKINLSTLKGEGQLSNLELDEEVLQNMLDLPTWLAVTRVYCNKAAIRIQWTKLKTSPICLFLDKVEVEMRTCEEPRPPNGPSPIAITAGQSEYGFAEKVVEGMSVRINSITIKVQARAFHASFELWQLQGNSLNPKWQRSDLRNTRVTDPKRGEVLTFKEINWQTLRIEADAIEGDDHDLGSTPLRLITNQGRIRIALKRRIKDCNVLASKLLFILDDLLWVLTDSQLKAIIHYAKSLSEAMEKSAQQRKSMAAESLQTAPPSPGLHSLWTEPPPASTGTPSNMSQYFDLYDVKESSYHTFISRLDLHICNDSSSADEDEPPPPGLQGAMQLTFRKLGFDYYPIHRPADGCRHWERHSGAMEAQAQWAGKLLQEYQRRAEAFGFPGPHSEAPQPAKESPAKTMQDAQSSPKSHTSEKEQTSSRNSVATPAGSSLKRLRSSCVVIRMDDVDIHQVSTRGRQNKKTQSLLSCNRKALRLPDNIPAVHLQFTEYYFPDNPSLPVPTSNLYIQLNSLQLCVDPASVLWINLFSRGLLHTLDQVKAFYHLQDSNKAEEHVDIRMDASQLKLIIPLDSSILDHPERPQSLSVTVPQMVVSNTRHCPHGSTADLNSTWDKFTCCPFFNSTLPCPYPRDLSVFHPIPSTFLQHSQDTEPQAPDKKQLRSQDIWSLSLSRVTLGFDGARRLPKGKTQPFVEPFAMSIWMCRPSAFKSGSPFSFSSPSKVSLGSEQEPDQDQSSDASIHFLAHTITPVKMWLNHYQYVALLRMKDSLARLGAELGRDVRDVKQARGQKPMTASVCLALLVDSVELGLLLPPVNTEPDEEVPHTPETDSPSITDSDISPTHHSADVIVEDSGLENGISSVSTAVTGFDQDEQDGVVEEACEAVEEGLDGNDLTTQEDGVVLSPPLSPGQSPALSREPSTFSLEGELSSAINVTKDVTKDAISASLDLTKGAFSITKDAFSMLSRGSGMSKLFSPQAKEQVQRSEESSSSLASSLRHQSMKQSPSQHSFDSAILDGSLPDENLSVDSDISDNFVILMDSESGMESMRPNNTPVGSRGSPAPGTEGGSSADLSSSLSQSTEDVSQDMSSVLLLILSGTACTMEVKAEDQVVAVEVQNLTPVQMGTVRLSDLLTGLIQAPEHLVQKQERRGSRVSPALCMRAEMGPSAVRRCALAESLGFLDVRVQDCQAELLASTVANIGPFLEDEFSVDAQPMKLNINNVTITMKDDGPKIYPTAPQSVPATFIVDQLILERSDGGIMRVKAERTDTKGSAGVLVAASDNPNGSVQQQIERQMLESQLCDAQAALTQALSERERLLLEVRKYDPTFTL</sequence>
<evidence type="ECO:0000313" key="2">
    <source>
        <dbReference type="Proteomes" id="UP000515145"/>
    </source>
</evidence>
<feature type="compositionally biased region" description="Polar residues" evidence="1">
    <location>
        <begin position="443"/>
        <end position="453"/>
    </location>
</feature>
<accession>A0A6P7IR47</accession>
<protein>
    <submittedName>
        <fullName evidence="3">UHRF1-binding protein 1</fullName>
    </submittedName>
</protein>
<dbReference type="OrthoDB" id="43807at2759"/>
<dbReference type="PANTHER" id="PTHR22774">
    <property type="entry name" value="CHOREIN N-TERMINAL DOMAIN-CONTAINING PROTEIN"/>
    <property type="match status" value="1"/>
</dbReference>
<dbReference type="RefSeq" id="XP_028265952.1">
    <property type="nucleotide sequence ID" value="XM_028410151.1"/>
</dbReference>
<feature type="region of interest" description="Disordered" evidence="1">
    <location>
        <begin position="993"/>
        <end position="1034"/>
    </location>
</feature>
<reference evidence="3" key="1">
    <citation type="submission" date="2025-08" db="UniProtKB">
        <authorList>
            <consortium name="RefSeq"/>
        </authorList>
    </citation>
    <scope>IDENTIFICATION</scope>
</reference>
<feature type="region of interest" description="Disordered" evidence="1">
    <location>
        <begin position="404"/>
        <end position="455"/>
    </location>
</feature>
<evidence type="ECO:0000256" key="1">
    <source>
        <dbReference type="SAM" id="MobiDB-lite"/>
    </source>
</evidence>
<evidence type="ECO:0000313" key="3">
    <source>
        <dbReference type="RefSeq" id="XP_028265952.1"/>
    </source>
</evidence>
<dbReference type="Proteomes" id="UP000515145">
    <property type="component" value="Chromosome 7"/>
</dbReference>
<feature type="compositionally biased region" description="Low complexity" evidence="1">
    <location>
        <begin position="848"/>
        <end position="860"/>
    </location>
</feature>
<gene>
    <name evidence="3" type="primary">bltp3a</name>
</gene>